<sequence length="507" mass="55276">MASPRTRRALKELKPRDGNNECFECGAHNPQWVSVTYGIWICLECSGKHRGLGVHLSFVRSVTMDKWKDSELEKMKVGGNEKAKVFFDSQSDVHSGMSLQEKYNTKAAALYRDKITTLSEGRSWSPETSSAKNWVPPFHRTPSSANVSSRGVSSSGMHHSASTPSFMGLSRQEVNAQRDSFLSRKHEENASRPDNLHPSQGGKYVGFGSEPNMTVANTNPNTGWDMALSSLSSGWSSFAAGAVQLASTASTQAVKLGSTLNENVVKPTADKAAKLGTTLNDSIVKPTTDKVHEGKLFEDMTSSMSQIASKVRDASVKSWSTVQTASTKGWSSIQSYVGQNEPENLNTSKGFSGGGYGSINDPTQITMKQEESEEDFWAWGETSAAGKQQEARAVNQETSKMVNNGSKNGSSSSTNLRKQSSSDFDESWGWDDESTAKPKMKSSSLNGKKTSKAKKNQDSWDTNGWSEEGNDDWSQGDSWSNEDWTSVTPKKNTRQTIRSAGNGKKGD</sequence>
<protein>
    <submittedName>
        <fullName evidence="9">ADP-ribosylation factor GTPase-activating protein 1-like isoform X1</fullName>
    </submittedName>
</protein>
<feature type="compositionally biased region" description="Basic and acidic residues" evidence="6">
    <location>
        <begin position="184"/>
        <end position="195"/>
    </location>
</feature>
<dbReference type="PANTHER" id="PTHR46395">
    <property type="entry name" value="ADP-RIBOSYLATION FACTOR GTPASE-ACTIVATING PROTEIN 1"/>
    <property type="match status" value="1"/>
</dbReference>
<gene>
    <name evidence="9" type="primary">LOC116288457</name>
</gene>
<feature type="compositionally biased region" description="Polar residues" evidence="6">
    <location>
        <begin position="472"/>
        <end position="499"/>
    </location>
</feature>
<feature type="compositionally biased region" description="Low complexity" evidence="6">
    <location>
        <begin position="143"/>
        <end position="160"/>
    </location>
</feature>
<dbReference type="Proteomes" id="UP000515163">
    <property type="component" value="Unplaced"/>
</dbReference>
<keyword evidence="2" id="KW-0479">Metal-binding</keyword>
<dbReference type="SMART" id="SM00105">
    <property type="entry name" value="ArfGap"/>
    <property type="match status" value="1"/>
</dbReference>
<evidence type="ECO:0000256" key="5">
    <source>
        <dbReference type="PROSITE-ProRule" id="PRU00288"/>
    </source>
</evidence>
<evidence type="ECO:0000256" key="2">
    <source>
        <dbReference type="ARBA" id="ARBA00022723"/>
    </source>
</evidence>
<dbReference type="CDD" id="cd08830">
    <property type="entry name" value="ArfGap_ArfGap1"/>
    <property type="match status" value="1"/>
</dbReference>
<dbReference type="FunFam" id="1.10.220.150:FF:000014">
    <property type="entry name" value="ADP-ribosylation factor GTPase-activating protein"/>
    <property type="match status" value="1"/>
</dbReference>
<dbReference type="OrthoDB" id="983479at2759"/>
<accession>A0A6P8H6J0</accession>
<feature type="domain" description="Arf-GAP" evidence="7">
    <location>
        <begin position="7"/>
        <end position="124"/>
    </location>
</feature>
<feature type="compositionally biased region" description="Low complexity" evidence="6">
    <location>
        <begin position="403"/>
        <end position="415"/>
    </location>
</feature>
<feature type="region of interest" description="Disordered" evidence="6">
    <location>
        <begin position="121"/>
        <end position="170"/>
    </location>
</feature>
<dbReference type="GO" id="GO:0030100">
    <property type="term" value="P:regulation of endocytosis"/>
    <property type="evidence" value="ECO:0007669"/>
    <property type="project" value="TreeGrafter"/>
</dbReference>
<dbReference type="Gene3D" id="1.10.220.150">
    <property type="entry name" value="Arf GTPase activating protein"/>
    <property type="match status" value="1"/>
</dbReference>
<feature type="region of interest" description="Disordered" evidence="6">
    <location>
        <begin position="341"/>
        <end position="362"/>
    </location>
</feature>
<dbReference type="InterPro" id="IPR001164">
    <property type="entry name" value="ArfGAP_dom"/>
</dbReference>
<dbReference type="FunCoup" id="A0A6P8H6J0">
    <property type="interactions" value="1857"/>
</dbReference>
<evidence type="ECO:0000256" key="4">
    <source>
        <dbReference type="ARBA" id="ARBA00022833"/>
    </source>
</evidence>
<evidence type="ECO:0000256" key="6">
    <source>
        <dbReference type="SAM" id="MobiDB-lite"/>
    </source>
</evidence>
<proteinExistence type="predicted"/>
<evidence type="ECO:0000256" key="3">
    <source>
        <dbReference type="ARBA" id="ARBA00022771"/>
    </source>
</evidence>
<evidence type="ECO:0000256" key="1">
    <source>
        <dbReference type="ARBA" id="ARBA00022468"/>
    </source>
</evidence>
<organism evidence="8 9">
    <name type="scientific">Actinia tenebrosa</name>
    <name type="common">Australian red waratah sea anemone</name>
    <dbReference type="NCBI Taxonomy" id="6105"/>
    <lineage>
        <taxon>Eukaryota</taxon>
        <taxon>Metazoa</taxon>
        <taxon>Cnidaria</taxon>
        <taxon>Anthozoa</taxon>
        <taxon>Hexacorallia</taxon>
        <taxon>Actiniaria</taxon>
        <taxon>Actiniidae</taxon>
        <taxon>Actinia</taxon>
    </lineage>
</organism>
<keyword evidence="4" id="KW-0862">Zinc</keyword>
<dbReference type="Pfam" id="PF01412">
    <property type="entry name" value="ArfGap"/>
    <property type="match status" value="1"/>
</dbReference>
<dbReference type="GO" id="GO:0008270">
    <property type="term" value="F:zinc ion binding"/>
    <property type="evidence" value="ECO:0007669"/>
    <property type="project" value="UniProtKB-KW"/>
</dbReference>
<dbReference type="InParanoid" id="A0A6P8H6J0"/>
<feature type="compositionally biased region" description="Acidic residues" evidence="6">
    <location>
        <begin position="423"/>
        <end position="433"/>
    </location>
</feature>
<dbReference type="KEGG" id="aten:116288457"/>
<dbReference type="AlphaFoldDB" id="A0A6P8H6J0"/>
<dbReference type="GO" id="GO:0005096">
    <property type="term" value="F:GTPase activator activity"/>
    <property type="evidence" value="ECO:0007669"/>
    <property type="project" value="UniProtKB-KW"/>
</dbReference>
<dbReference type="GO" id="GO:0000139">
    <property type="term" value="C:Golgi membrane"/>
    <property type="evidence" value="ECO:0007669"/>
    <property type="project" value="TreeGrafter"/>
</dbReference>
<feature type="region of interest" description="Disordered" evidence="6">
    <location>
        <begin position="184"/>
        <end position="206"/>
    </location>
</feature>
<dbReference type="InterPro" id="IPR037278">
    <property type="entry name" value="ARFGAP/RecO"/>
</dbReference>
<dbReference type="PROSITE" id="PS50115">
    <property type="entry name" value="ARFGAP"/>
    <property type="match status" value="1"/>
</dbReference>
<evidence type="ECO:0000259" key="7">
    <source>
        <dbReference type="PROSITE" id="PS50115"/>
    </source>
</evidence>
<reference evidence="9" key="1">
    <citation type="submission" date="2025-08" db="UniProtKB">
        <authorList>
            <consortium name="RefSeq"/>
        </authorList>
    </citation>
    <scope>IDENTIFICATION</scope>
    <source>
        <tissue evidence="9">Tentacle</tissue>
    </source>
</reference>
<feature type="region of interest" description="Disordered" evidence="6">
    <location>
        <begin position="383"/>
        <end position="507"/>
    </location>
</feature>
<dbReference type="SUPFAM" id="SSF57863">
    <property type="entry name" value="ArfGap/RecO-like zinc finger"/>
    <property type="match status" value="1"/>
</dbReference>
<keyword evidence="3 5" id="KW-0863">Zinc-finger</keyword>
<dbReference type="GeneID" id="116288457"/>
<evidence type="ECO:0000313" key="9">
    <source>
        <dbReference type="RefSeq" id="XP_031551106.1"/>
    </source>
</evidence>
<keyword evidence="1" id="KW-0343">GTPase activation</keyword>
<dbReference type="PRINTS" id="PR00405">
    <property type="entry name" value="REVINTRACTNG"/>
</dbReference>
<name>A0A6P8H6J0_ACTTE</name>
<dbReference type="PANTHER" id="PTHR46395:SF1">
    <property type="entry name" value="ADP-RIBOSYLATION FACTOR GTPASE-ACTIVATING PROTEIN 1"/>
    <property type="match status" value="1"/>
</dbReference>
<evidence type="ECO:0000313" key="8">
    <source>
        <dbReference type="Proteomes" id="UP000515163"/>
    </source>
</evidence>
<dbReference type="GO" id="GO:0032012">
    <property type="term" value="P:regulation of ARF protein signal transduction"/>
    <property type="evidence" value="ECO:0007669"/>
    <property type="project" value="TreeGrafter"/>
</dbReference>
<dbReference type="RefSeq" id="XP_031551106.1">
    <property type="nucleotide sequence ID" value="XM_031695246.1"/>
</dbReference>
<dbReference type="InterPro" id="IPR038508">
    <property type="entry name" value="ArfGAP_dom_sf"/>
</dbReference>
<feature type="compositionally biased region" description="Polar residues" evidence="6">
    <location>
        <begin position="341"/>
        <end position="350"/>
    </location>
</feature>
<keyword evidence="8" id="KW-1185">Reference proteome</keyword>
<feature type="compositionally biased region" description="Polar residues" evidence="6">
    <location>
        <begin position="121"/>
        <end position="132"/>
    </location>
</feature>